<keyword evidence="2 4" id="KW-0863">Zinc-finger</keyword>
<comment type="caution">
    <text evidence="7">The sequence shown here is derived from an EMBL/GenBank/DDBJ whole genome shotgun (WGS) entry which is preliminary data.</text>
</comment>
<dbReference type="Gene3D" id="3.30.40.10">
    <property type="entry name" value="Zinc/RING finger domain, C3HC4 (zinc finger)"/>
    <property type="match status" value="1"/>
</dbReference>
<evidence type="ECO:0000313" key="8">
    <source>
        <dbReference type="Proteomes" id="UP001215280"/>
    </source>
</evidence>
<dbReference type="Proteomes" id="UP001215280">
    <property type="component" value="Unassembled WGS sequence"/>
</dbReference>
<name>A0AAD7N3U4_9AGAR</name>
<feature type="region of interest" description="Disordered" evidence="5">
    <location>
        <begin position="184"/>
        <end position="208"/>
    </location>
</feature>
<dbReference type="Pfam" id="PF00097">
    <property type="entry name" value="zf-C3HC4"/>
    <property type="match status" value="1"/>
</dbReference>
<dbReference type="InterPro" id="IPR013083">
    <property type="entry name" value="Znf_RING/FYVE/PHD"/>
</dbReference>
<dbReference type="GO" id="GO:0008270">
    <property type="term" value="F:zinc ion binding"/>
    <property type="evidence" value="ECO:0007669"/>
    <property type="project" value="UniProtKB-KW"/>
</dbReference>
<feature type="domain" description="RING-type" evidence="6">
    <location>
        <begin position="36"/>
        <end position="89"/>
    </location>
</feature>
<dbReference type="SUPFAM" id="SSF57850">
    <property type="entry name" value="RING/U-box"/>
    <property type="match status" value="1"/>
</dbReference>
<feature type="region of interest" description="Disordered" evidence="5">
    <location>
        <begin position="98"/>
        <end position="172"/>
    </location>
</feature>
<evidence type="ECO:0000259" key="6">
    <source>
        <dbReference type="PROSITE" id="PS50089"/>
    </source>
</evidence>
<evidence type="ECO:0000313" key="7">
    <source>
        <dbReference type="EMBL" id="KAJ7744489.1"/>
    </source>
</evidence>
<organism evidence="7 8">
    <name type="scientific">Mycena maculata</name>
    <dbReference type="NCBI Taxonomy" id="230809"/>
    <lineage>
        <taxon>Eukaryota</taxon>
        <taxon>Fungi</taxon>
        <taxon>Dikarya</taxon>
        <taxon>Basidiomycota</taxon>
        <taxon>Agaricomycotina</taxon>
        <taxon>Agaricomycetes</taxon>
        <taxon>Agaricomycetidae</taxon>
        <taxon>Agaricales</taxon>
        <taxon>Marasmiineae</taxon>
        <taxon>Mycenaceae</taxon>
        <taxon>Mycena</taxon>
    </lineage>
</organism>
<dbReference type="AlphaFoldDB" id="A0AAD7N3U4"/>
<dbReference type="EMBL" id="JARJLG010000107">
    <property type="protein sequence ID" value="KAJ7744489.1"/>
    <property type="molecule type" value="Genomic_DNA"/>
</dbReference>
<dbReference type="InterPro" id="IPR001841">
    <property type="entry name" value="Znf_RING"/>
</dbReference>
<feature type="compositionally biased region" description="Acidic residues" evidence="5">
    <location>
        <begin position="115"/>
        <end position="144"/>
    </location>
</feature>
<evidence type="ECO:0000256" key="1">
    <source>
        <dbReference type="ARBA" id="ARBA00022723"/>
    </source>
</evidence>
<accession>A0AAD7N3U4</accession>
<proteinExistence type="predicted"/>
<dbReference type="InterPro" id="IPR018957">
    <property type="entry name" value="Znf_C3HC4_RING-type"/>
</dbReference>
<gene>
    <name evidence="7" type="ORF">DFH07DRAFT_834492</name>
</gene>
<keyword evidence="3" id="KW-0862">Zinc</keyword>
<dbReference type="PROSITE" id="PS50089">
    <property type="entry name" value="ZF_RING_2"/>
    <property type="match status" value="1"/>
</dbReference>
<dbReference type="SMART" id="SM00184">
    <property type="entry name" value="RING"/>
    <property type="match status" value="1"/>
</dbReference>
<reference evidence="7" key="1">
    <citation type="submission" date="2023-03" db="EMBL/GenBank/DDBJ databases">
        <title>Massive genome expansion in bonnet fungi (Mycena s.s.) driven by repeated elements and novel gene families across ecological guilds.</title>
        <authorList>
            <consortium name="Lawrence Berkeley National Laboratory"/>
            <person name="Harder C.B."/>
            <person name="Miyauchi S."/>
            <person name="Viragh M."/>
            <person name="Kuo A."/>
            <person name="Thoen E."/>
            <person name="Andreopoulos B."/>
            <person name="Lu D."/>
            <person name="Skrede I."/>
            <person name="Drula E."/>
            <person name="Henrissat B."/>
            <person name="Morin E."/>
            <person name="Kohler A."/>
            <person name="Barry K."/>
            <person name="LaButti K."/>
            <person name="Morin E."/>
            <person name="Salamov A."/>
            <person name="Lipzen A."/>
            <person name="Mereny Z."/>
            <person name="Hegedus B."/>
            <person name="Baldrian P."/>
            <person name="Stursova M."/>
            <person name="Weitz H."/>
            <person name="Taylor A."/>
            <person name="Grigoriev I.V."/>
            <person name="Nagy L.G."/>
            <person name="Martin F."/>
            <person name="Kauserud H."/>
        </authorList>
    </citation>
    <scope>NUCLEOTIDE SEQUENCE</scope>
    <source>
        <strain evidence="7">CBHHK188m</strain>
    </source>
</reference>
<feature type="compositionally biased region" description="Acidic residues" evidence="5">
    <location>
        <begin position="184"/>
        <end position="200"/>
    </location>
</feature>
<keyword evidence="1" id="KW-0479">Metal-binding</keyword>
<sequence>MENNHDPNSSVEDCIATFIHSLPFLSKDVLDAEDSCPICLTSFEALLETDAVEGNEECGVTKLDCGHIFCRKDLLEWIRNLHGSCPTCRSEFLDIHPTQSDDEYSSDGGEYMPGSDDETEEEDGFLDTSEFTDPDFDMEIDSDDIWERSDGDEMQISPEFEPSTEGDEQDGGFAVEVYVSVTDGDDDQEFFDDSSDEIQAEEPKSTVL</sequence>
<dbReference type="CDD" id="cd16448">
    <property type="entry name" value="RING-H2"/>
    <property type="match status" value="1"/>
</dbReference>
<evidence type="ECO:0000256" key="4">
    <source>
        <dbReference type="PROSITE-ProRule" id="PRU00175"/>
    </source>
</evidence>
<evidence type="ECO:0000256" key="2">
    <source>
        <dbReference type="ARBA" id="ARBA00022771"/>
    </source>
</evidence>
<protein>
    <recommendedName>
        <fullName evidence="6">RING-type domain-containing protein</fullName>
    </recommendedName>
</protein>
<evidence type="ECO:0000256" key="5">
    <source>
        <dbReference type="SAM" id="MobiDB-lite"/>
    </source>
</evidence>
<evidence type="ECO:0000256" key="3">
    <source>
        <dbReference type="ARBA" id="ARBA00022833"/>
    </source>
</evidence>
<keyword evidence="8" id="KW-1185">Reference proteome</keyword>